<name>A0ACA9Y196_9ASCO</name>
<evidence type="ECO:0000313" key="2">
    <source>
        <dbReference type="Proteomes" id="UP001152531"/>
    </source>
</evidence>
<sequence>MKLFGSNQSFFDQERKRVEKLIKTPLLELVLEYLPHLQLTVQEQDDCWEIIAIKLNDIQFKEKIKQNIKDMEELPTLSGAFVKELFFTIMKEFQKAVYYFNMENKIYRAEIANPHSQQSTMFFAFQLPVKDAYTERDDIICCELFYLKALDVETKAKLAKERFYNNVKNGVDFTKQELERTKVDSDSGRLNEALEELKRLHKKIENLDRENKRLMELNQSLLEDMNRH</sequence>
<dbReference type="Proteomes" id="UP001152531">
    <property type="component" value="Unassembled WGS sequence"/>
</dbReference>
<evidence type="ECO:0000313" key="1">
    <source>
        <dbReference type="EMBL" id="CAH6718732.1"/>
    </source>
</evidence>
<accession>A0ACA9Y196</accession>
<proteinExistence type="predicted"/>
<protein>
    <submittedName>
        <fullName evidence="1">Uncharacterized protein</fullName>
    </submittedName>
</protein>
<dbReference type="EMBL" id="CALSDN010000001">
    <property type="protein sequence ID" value="CAH6718732.1"/>
    <property type="molecule type" value="Genomic_DNA"/>
</dbReference>
<organism evidence="1 2">
    <name type="scientific">[Candida] jaroonii</name>
    <dbReference type="NCBI Taxonomy" id="467808"/>
    <lineage>
        <taxon>Eukaryota</taxon>
        <taxon>Fungi</taxon>
        <taxon>Dikarya</taxon>
        <taxon>Ascomycota</taxon>
        <taxon>Saccharomycotina</taxon>
        <taxon>Pichiomycetes</taxon>
        <taxon>Debaryomycetaceae</taxon>
        <taxon>Yamadazyma</taxon>
    </lineage>
</organism>
<keyword evidence="2" id="KW-1185">Reference proteome</keyword>
<gene>
    <name evidence="1" type="ORF">CLIB1444_01S13300</name>
</gene>
<comment type="caution">
    <text evidence="1">The sequence shown here is derived from an EMBL/GenBank/DDBJ whole genome shotgun (WGS) entry which is preliminary data.</text>
</comment>
<reference evidence="1" key="1">
    <citation type="submission" date="2022-06" db="EMBL/GenBank/DDBJ databases">
        <authorList>
            <person name="Legras J.-L."/>
            <person name="Devillers H."/>
            <person name="Grondin C."/>
        </authorList>
    </citation>
    <scope>NUCLEOTIDE SEQUENCE</scope>
    <source>
        <strain evidence="1">CLIB 1444</strain>
    </source>
</reference>